<keyword evidence="1" id="KW-0472">Membrane</keyword>
<gene>
    <name evidence="3" type="ORF">UFOPK1788_00498</name>
</gene>
<proteinExistence type="predicted"/>
<evidence type="ECO:0000256" key="1">
    <source>
        <dbReference type="SAM" id="Phobius"/>
    </source>
</evidence>
<evidence type="ECO:0000259" key="2">
    <source>
        <dbReference type="Pfam" id="PF07811"/>
    </source>
</evidence>
<keyword evidence="1" id="KW-0812">Transmembrane</keyword>
<dbReference type="Pfam" id="PF07811">
    <property type="entry name" value="TadE"/>
    <property type="match status" value="1"/>
</dbReference>
<sequence>MRFTNDRGSSTVEFTGVSSLVVIVALAVMQFAVIAHVRTIVIDSAIAGAAFGSLADSTLAAGITRTEQLLNIGIASDLIDSVSGRVGSVGGRPVTVVTVAYRVPAFALWVPAVSDTVSARAFVEQP</sequence>
<dbReference type="AlphaFoldDB" id="A0A6J6FP08"/>
<feature type="domain" description="TadE-like" evidence="2">
    <location>
        <begin position="8"/>
        <end position="49"/>
    </location>
</feature>
<accession>A0A6J6FP08</accession>
<name>A0A6J6FP08_9ZZZZ</name>
<feature type="transmembrane region" description="Helical" evidence="1">
    <location>
        <begin position="12"/>
        <end position="34"/>
    </location>
</feature>
<protein>
    <submittedName>
        <fullName evidence="3">Unannotated protein</fullName>
    </submittedName>
</protein>
<organism evidence="3">
    <name type="scientific">freshwater metagenome</name>
    <dbReference type="NCBI Taxonomy" id="449393"/>
    <lineage>
        <taxon>unclassified sequences</taxon>
        <taxon>metagenomes</taxon>
        <taxon>ecological metagenomes</taxon>
    </lineage>
</organism>
<evidence type="ECO:0000313" key="3">
    <source>
        <dbReference type="EMBL" id="CAB4590471.1"/>
    </source>
</evidence>
<dbReference type="EMBL" id="CAEZUE010000048">
    <property type="protein sequence ID" value="CAB4590471.1"/>
    <property type="molecule type" value="Genomic_DNA"/>
</dbReference>
<reference evidence="3" key="1">
    <citation type="submission" date="2020-05" db="EMBL/GenBank/DDBJ databases">
        <authorList>
            <person name="Chiriac C."/>
            <person name="Salcher M."/>
            <person name="Ghai R."/>
            <person name="Kavagutti S V."/>
        </authorList>
    </citation>
    <scope>NUCLEOTIDE SEQUENCE</scope>
</reference>
<keyword evidence="1" id="KW-1133">Transmembrane helix</keyword>
<dbReference type="InterPro" id="IPR012495">
    <property type="entry name" value="TadE-like_dom"/>
</dbReference>